<dbReference type="AlphaFoldDB" id="A0A438F964"/>
<dbReference type="EMBL" id="QGNW01001077">
    <property type="protein sequence ID" value="RVW56478.1"/>
    <property type="molecule type" value="Genomic_DNA"/>
</dbReference>
<protein>
    <recommendedName>
        <fullName evidence="1">Reverse transcriptase domain-containing protein</fullName>
    </recommendedName>
</protein>
<dbReference type="Pfam" id="PF00078">
    <property type="entry name" value="RVT_1"/>
    <property type="match status" value="1"/>
</dbReference>
<proteinExistence type="predicted"/>
<sequence>MRFGSRWIGWIRWCISTARFSILKNGYPSGFFQSSKGLRQGDPLSPYLFILAMETLFCLLSRVNEGGFINDFLVRGRHDEGVEVSHLFFADNTLIICDASKKILGCKVRALPITYLGLPLGVPFKSSRLNDWELEEVDNFFGRLHDHSFSLDFEDLLVWVDTKNDIFSVKSFYSSLASRGTNPFPHGIVWNSWALVRGGSFVGRKRKKAWEVAPLCPRWRKWMSGCLSSVSYAILVNVADALSRMLMRAEERNMMEGFRVGRNRTRVSHLQFADDTIFFSNSREEELQTLKSLLLVFGHISGLKVNLNKSSIYGINLDQAHLSRLAVMLDCKASGWLILYLGLPLGGNPKACGFWDPVIERISRVGEGKRDHLVRWDVVCKPKTIRGLGLGNISWRNLALLGKWLWRYPREGSALWHQVILSIYGSHSNGWDANTLVRWSHRCPWKAIAQVFQGFSLMTRVVVDKNISISSVLGPSRPFLWNLNFRRNLSDFEIKDLEGLMRSLDDLYLSPSNFPSKFVWNSQVPFKVKSFVWLFQLAKMDWVPLRSIYDMMTIKFKGFGNSKRGIVLWQAASIALIRVVWWEKNARIFEDKVRNSEFLWDSIVFLASLWAFCSKAFKGIPLNVIQLDWIAACTP</sequence>
<gene>
    <name evidence="2" type="ORF">CK203_072482</name>
</gene>
<dbReference type="PANTHER" id="PTHR33116">
    <property type="entry name" value="REVERSE TRANSCRIPTASE ZINC-BINDING DOMAIN-CONTAINING PROTEIN-RELATED-RELATED"/>
    <property type="match status" value="1"/>
</dbReference>
<name>A0A438F964_VITVI</name>
<evidence type="ECO:0000259" key="1">
    <source>
        <dbReference type="Pfam" id="PF00078"/>
    </source>
</evidence>
<dbReference type="Proteomes" id="UP000288805">
    <property type="component" value="Unassembled WGS sequence"/>
</dbReference>
<comment type="caution">
    <text evidence="2">The sequence shown here is derived from an EMBL/GenBank/DDBJ whole genome shotgun (WGS) entry which is preliminary data.</text>
</comment>
<reference evidence="2 3" key="1">
    <citation type="journal article" date="2018" name="PLoS Genet.">
        <title>Population sequencing reveals clonal diversity and ancestral inbreeding in the grapevine cultivar Chardonnay.</title>
        <authorList>
            <person name="Roach M.J."/>
            <person name="Johnson D.L."/>
            <person name="Bohlmann J."/>
            <person name="van Vuuren H.J."/>
            <person name="Jones S.J."/>
            <person name="Pretorius I.S."/>
            <person name="Schmidt S.A."/>
            <person name="Borneman A.R."/>
        </authorList>
    </citation>
    <scope>NUCLEOTIDE SEQUENCE [LARGE SCALE GENOMIC DNA]</scope>
    <source>
        <strain evidence="3">cv. Chardonnay</strain>
        <tissue evidence="2">Leaf</tissue>
    </source>
</reference>
<dbReference type="PANTHER" id="PTHR33116:SF78">
    <property type="entry name" value="OS12G0587133 PROTEIN"/>
    <property type="match status" value="1"/>
</dbReference>
<feature type="domain" description="Reverse transcriptase" evidence="1">
    <location>
        <begin position="10"/>
        <end position="103"/>
    </location>
</feature>
<evidence type="ECO:0000313" key="3">
    <source>
        <dbReference type="Proteomes" id="UP000288805"/>
    </source>
</evidence>
<dbReference type="InterPro" id="IPR000477">
    <property type="entry name" value="RT_dom"/>
</dbReference>
<accession>A0A438F964</accession>
<organism evidence="2 3">
    <name type="scientific">Vitis vinifera</name>
    <name type="common">Grape</name>
    <dbReference type="NCBI Taxonomy" id="29760"/>
    <lineage>
        <taxon>Eukaryota</taxon>
        <taxon>Viridiplantae</taxon>
        <taxon>Streptophyta</taxon>
        <taxon>Embryophyta</taxon>
        <taxon>Tracheophyta</taxon>
        <taxon>Spermatophyta</taxon>
        <taxon>Magnoliopsida</taxon>
        <taxon>eudicotyledons</taxon>
        <taxon>Gunneridae</taxon>
        <taxon>Pentapetalae</taxon>
        <taxon>rosids</taxon>
        <taxon>Vitales</taxon>
        <taxon>Vitaceae</taxon>
        <taxon>Viteae</taxon>
        <taxon>Vitis</taxon>
    </lineage>
</organism>
<evidence type="ECO:0000313" key="2">
    <source>
        <dbReference type="EMBL" id="RVW56478.1"/>
    </source>
</evidence>